<accession>A0A8H8UEF5</accession>
<feature type="transmembrane region" description="Helical" evidence="6">
    <location>
        <begin position="31"/>
        <end position="57"/>
    </location>
</feature>
<dbReference type="Pfam" id="PF20684">
    <property type="entry name" value="Fung_rhodopsin"/>
    <property type="match status" value="1"/>
</dbReference>
<comment type="similarity">
    <text evidence="5">Belongs to the SAT4 family.</text>
</comment>
<feature type="domain" description="Rhodopsin" evidence="7">
    <location>
        <begin position="14"/>
        <end position="209"/>
    </location>
</feature>
<dbReference type="OrthoDB" id="5273647at2759"/>
<evidence type="ECO:0000259" key="7">
    <source>
        <dbReference type="Pfam" id="PF20684"/>
    </source>
</evidence>
<proteinExistence type="inferred from homology"/>
<dbReference type="Proteomes" id="UP000462212">
    <property type="component" value="Unassembled WGS sequence"/>
</dbReference>
<keyword evidence="4 6" id="KW-0472">Membrane</keyword>
<protein>
    <submittedName>
        <fullName evidence="8">Satratoxin biosynthesis SC1 cluster protein</fullName>
    </submittedName>
</protein>
<keyword evidence="9" id="KW-1185">Reference proteome</keyword>
<evidence type="ECO:0000256" key="4">
    <source>
        <dbReference type="ARBA" id="ARBA00023136"/>
    </source>
</evidence>
<dbReference type="InterPro" id="IPR049326">
    <property type="entry name" value="Rhodopsin_dom_fungi"/>
</dbReference>
<sequence>MRYDKTNTVISGVLISGVGRREAQLLQASQILLAFSFLYIIEECLIKISIICFYLRMFGESKSFRIQSYVLITVLGLWAVAGILDIALICKPFAYNWDESLEGGHCGNRQMSYKVEGGINVATDFLTMVLPIPQIIHLQLPMRRTWGLAFMFGLGSFITVVSILRIQALGMVKSEDFQYTLTMSLLWGTLEPILSIIATNLPMARTFLAMVAPSVFSSSLRKQTTGRSELTTFGHSRNRSAPNKSQFEVIEIDERFGYLKKAGIDVEMNRLGTQSRISGGTEKKKAGSKLSCI</sequence>
<feature type="transmembrane region" description="Helical" evidence="6">
    <location>
        <begin position="148"/>
        <end position="172"/>
    </location>
</feature>
<evidence type="ECO:0000313" key="9">
    <source>
        <dbReference type="Proteomes" id="UP000462212"/>
    </source>
</evidence>
<dbReference type="PANTHER" id="PTHR33048">
    <property type="entry name" value="PTH11-LIKE INTEGRAL MEMBRANE PROTEIN (AFU_ORTHOLOGUE AFUA_5G11245)"/>
    <property type="match status" value="1"/>
</dbReference>
<evidence type="ECO:0000256" key="3">
    <source>
        <dbReference type="ARBA" id="ARBA00022989"/>
    </source>
</evidence>
<dbReference type="GO" id="GO:0016020">
    <property type="term" value="C:membrane"/>
    <property type="evidence" value="ECO:0007669"/>
    <property type="project" value="UniProtKB-SubCell"/>
</dbReference>
<dbReference type="EMBL" id="QGMJ01000152">
    <property type="protein sequence ID" value="TVY41060.1"/>
    <property type="molecule type" value="Genomic_DNA"/>
</dbReference>
<name>A0A8H8UEF5_9HELO</name>
<dbReference type="InterPro" id="IPR052337">
    <property type="entry name" value="SAT4-like"/>
</dbReference>
<dbReference type="PANTHER" id="PTHR33048:SF161">
    <property type="entry name" value="INTEGRAL MEMBRANE PROTEIN"/>
    <property type="match status" value="1"/>
</dbReference>
<keyword evidence="3 6" id="KW-1133">Transmembrane helix</keyword>
<evidence type="ECO:0000256" key="1">
    <source>
        <dbReference type="ARBA" id="ARBA00004141"/>
    </source>
</evidence>
<comment type="caution">
    <text evidence="8">The sequence shown here is derived from an EMBL/GenBank/DDBJ whole genome shotgun (WGS) entry which is preliminary data.</text>
</comment>
<dbReference type="AlphaFoldDB" id="A0A8H8UEF5"/>
<evidence type="ECO:0000256" key="6">
    <source>
        <dbReference type="SAM" id="Phobius"/>
    </source>
</evidence>
<keyword evidence="2 6" id="KW-0812">Transmembrane</keyword>
<comment type="subcellular location">
    <subcellularLocation>
        <location evidence="1">Membrane</location>
        <topology evidence="1">Multi-pass membrane protein</topology>
    </subcellularLocation>
</comment>
<reference evidence="8 9" key="1">
    <citation type="submission" date="2018-05" db="EMBL/GenBank/DDBJ databases">
        <title>Genome sequencing and assembly of the regulated plant pathogen Lachnellula willkommii and related sister species for the development of diagnostic species identification markers.</title>
        <authorList>
            <person name="Giroux E."/>
            <person name="Bilodeau G."/>
        </authorList>
    </citation>
    <scope>NUCLEOTIDE SEQUENCE [LARGE SCALE GENOMIC DNA]</scope>
    <source>
        <strain evidence="8 9">CBS 197.66</strain>
    </source>
</reference>
<gene>
    <name evidence="8" type="primary">SAT4_4</name>
    <name evidence="8" type="ORF">LSUB1_G003370</name>
</gene>
<evidence type="ECO:0000256" key="2">
    <source>
        <dbReference type="ARBA" id="ARBA00022692"/>
    </source>
</evidence>
<organism evidence="8 9">
    <name type="scientific">Lachnellula subtilissima</name>
    <dbReference type="NCBI Taxonomy" id="602034"/>
    <lineage>
        <taxon>Eukaryota</taxon>
        <taxon>Fungi</taxon>
        <taxon>Dikarya</taxon>
        <taxon>Ascomycota</taxon>
        <taxon>Pezizomycotina</taxon>
        <taxon>Leotiomycetes</taxon>
        <taxon>Helotiales</taxon>
        <taxon>Lachnaceae</taxon>
        <taxon>Lachnellula</taxon>
    </lineage>
</organism>
<evidence type="ECO:0000256" key="5">
    <source>
        <dbReference type="ARBA" id="ARBA00038359"/>
    </source>
</evidence>
<evidence type="ECO:0000313" key="8">
    <source>
        <dbReference type="EMBL" id="TVY41060.1"/>
    </source>
</evidence>
<feature type="transmembrane region" description="Helical" evidence="6">
    <location>
        <begin position="69"/>
        <end position="89"/>
    </location>
</feature>